<feature type="signal peptide" evidence="1">
    <location>
        <begin position="1"/>
        <end position="24"/>
    </location>
</feature>
<comment type="caution">
    <text evidence="3">The sequence shown here is derived from an EMBL/GenBank/DDBJ whole genome shotgun (WGS) entry which is preliminary data.</text>
</comment>
<protein>
    <submittedName>
        <fullName evidence="3">Class A beta-lactamase-related serine hydrolase</fullName>
    </submittedName>
</protein>
<dbReference type="SUPFAM" id="SSF56601">
    <property type="entry name" value="beta-lactamase/transpeptidase-like"/>
    <property type="match status" value="1"/>
</dbReference>
<evidence type="ECO:0000313" key="3">
    <source>
        <dbReference type="EMBL" id="NOU61071.1"/>
    </source>
</evidence>
<keyword evidence="1" id="KW-0732">Signal</keyword>
<dbReference type="Gene3D" id="3.40.710.10">
    <property type="entry name" value="DD-peptidase/beta-lactamase superfamily"/>
    <property type="match status" value="1"/>
</dbReference>
<keyword evidence="3" id="KW-0378">Hydrolase</keyword>
<feature type="domain" description="Beta-lactamase-related" evidence="2">
    <location>
        <begin position="41"/>
        <end position="355"/>
    </location>
</feature>
<gene>
    <name evidence="3" type="ORF">ELS83_14710</name>
</gene>
<evidence type="ECO:0000313" key="4">
    <source>
        <dbReference type="Proteomes" id="UP000732105"/>
    </source>
</evidence>
<proteinExistence type="predicted"/>
<dbReference type="EMBL" id="RZNH01000027">
    <property type="protein sequence ID" value="NOU61071.1"/>
    <property type="molecule type" value="Genomic_DNA"/>
</dbReference>
<dbReference type="PANTHER" id="PTHR46825">
    <property type="entry name" value="D-ALANYL-D-ALANINE-CARBOXYPEPTIDASE/ENDOPEPTIDASE AMPH"/>
    <property type="match status" value="1"/>
</dbReference>
<accession>A0ABX1WYK7</accession>
<dbReference type="InterPro" id="IPR012338">
    <property type="entry name" value="Beta-lactam/transpept-like"/>
</dbReference>
<dbReference type="RefSeq" id="WP_171596339.1">
    <property type="nucleotide sequence ID" value="NZ_RZNH01000027.1"/>
</dbReference>
<organism evidence="3 4">
    <name type="scientific">Marinifilum caeruleilacunae</name>
    <dbReference type="NCBI Taxonomy" id="2499076"/>
    <lineage>
        <taxon>Bacteria</taxon>
        <taxon>Pseudomonadati</taxon>
        <taxon>Bacteroidota</taxon>
        <taxon>Bacteroidia</taxon>
        <taxon>Marinilabiliales</taxon>
        <taxon>Marinifilaceae</taxon>
    </lineage>
</organism>
<reference evidence="3 4" key="1">
    <citation type="submission" date="2018-12" db="EMBL/GenBank/DDBJ databases">
        <title>Marinifilum JC070 sp. nov., a marine bacterium isolated from Yongle Blue Hole in the South China Sea.</title>
        <authorList>
            <person name="Fu T."/>
        </authorList>
    </citation>
    <scope>NUCLEOTIDE SEQUENCE [LARGE SCALE GENOMIC DNA]</scope>
    <source>
        <strain evidence="3 4">JC070</strain>
    </source>
</reference>
<dbReference type="Pfam" id="PF00144">
    <property type="entry name" value="Beta-lactamase"/>
    <property type="match status" value="1"/>
</dbReference>
<dbReference type="Proteomes" id="UP000732105">
    <property type="component" value="Unassembled WGS sequence"/>
</dbReference>
<feature type="chain" id="PRO_5047111671" evidence="1">
    <location>
        <begin position="25"/>
        <end position="374"/>
    </location>
</feature>
<evidence type="ECO:0000259" key="2">
    <source>
        <dbReference type="Pfam" id="PF00144"/>
    </source>
</evidence>
<keyword evidence="4" id="KW-1185">Reference proteome</keyword>
<dbReference type="InterPro" id="IPR001466">
    <property type="entry name" value="Beta-lactam-related"/>
</dbReference>
<name>A0ABX1WYK7_9BACT</name>
<sequence length="374" mass="42600">MKKFYISLSIFFALSVSICFTAFSQCTYQHKLDSVVELLDLPGAKFSIIFQDGRQENYASGYADSIRKERMNLQHVMFSGSIGKTYAAAVLFQLVEEGKVDLKEKFFNYCKDECWLSKLPNIGDITVEMLLQHTSGLPRYIENEQVWISMSKNPDKVWSYKDRLSHAFEMDAVHKAGEGWAYSDTNYLLIGMLIEKVTKMDFYEVANARILAPLDFEETYASLRRDIPRLPNGYSGLDDFFHMPKQMVADGKYAFNPQMEWTGGGFASTTSDLAKWAKLYYEALPFSDETLEMIITPNPNGVLSEYDSYGMGSFIFKTSHGKAYGHSGFVPGFRSIFVYFPDHKIAAAFQTNCDTHKGKMTLLHCVDEILKAEF</sequence>
<dbReference type="PANTHER" id="PTHR46825:SF7">
    <property type="entry name" value="D-ALANYL-D-ALANINE CARBOXYPEPTIDASE"/>
    <property type="match status" value="1"/>
</dbReference>
<dbReference type="InterPro" id="IPR050491">
    <property type="entry name" value="AmpC-like"/>
</dbReference>
<dbReference type="GO" id="GO:0016787">
    <property type="term" value="F:hydrolase activity"/>
    <property type="evidence" value="ECO:0007669"/>
    <property type="project" value="UniProtKB-KW"/>
</dbReference>
<evidence type="ECO:0000256" key="1">
    <source>
        <dbReference type="SAM" id="SignalP"/>
    </source>
</evidence>